<dbReference type="Gene3D" id="2.10.25.10">
    <property type="entry name" value="Laminin"/>
    <property type="match status" value="7"/>
</dbReference>
<comment type="caution">
    <text evidence="6">Lacks conserved residue(s) required for the propagation of feature annotation.</text>
</comment>
<dbReference type="SUPFAM" id="SSF49899">
    <property type="entry name" value="Concanavalin A-like lectins/glucanases"/>
    <property type="match status" value="3"/>
</dbReference>
<reference evidence="10" key="2">
    <citation type="submission" date="2025-08" db="UniProtKB">
        <authorList>
            <consortium name="Ensembl"/>
        </authorList>
    </citation>
    <scope>IDENTIFICATION</scope>
</reference>
<evidence type="ECO:0008006" key="12">
    <source>
        <dbReference type="Google" id="ProtNLM"/>
    </source>
</evidence>
<name>A0A8B9XN36_BOSMU</name>
<feature type="disulfide bond" evidence="6">
    <location>
        <begin position="632"/>
        <end position="641"/>
    </location>
</feature>
<dbReference type="InterPro" id="IPR001881">
    <property type="entry name" value="EGF-like_Ca-bd_dom"/>
</dbReference>
<feature type="domain" description="EGF-like" evidence="9">
    <location>
        <begin position="682"/>
        <end position="718"/>
    </location>
</feature>
<feature type="domain" description="EGF-like" evidence="9">
    <location>
        <begin position="765"/>
        <end position="801"/>
    </location>
</feature>
<dbReference type="Pfam" id="PF00008">
    <property type="entry name" value="EGF"/>
    <property type="match status" value="4"/>
</dbReference>
<reference evidence="10" key="3">
    <citation type="submission" date="2025-09" db="UniProtKB">
        <authorList>
            <consortium name="Ensembl"/>
        </authorList>
    </citation>
    <scope>IDENTIFICATION</scope>
</reference>
<feature type="domain" description="EGF-like" evidence="9">
    <location>
        <begin position="644"/>
        <end position="680"/>
    </location>
</feature>
<feature type="disulfide bond" evidence="6">
    <location>
        <begin position="648"/>
        <end position="658"/>
    </location>
</feature>
<dbReference type="Gene3D" id="2.60.120.200">
    <property type="match status" value="3"/>
</dbReference>
<dbReference type="SMART" id="SM00282">
    <property type="entry name" value="LamG"/>
    <property type="match status" value="2"/>
</dbReference>
<feature type="domain" description="Laminin G" evidence="8">
    <location>
        <begin position="418"/>
        <end position="604"/>
    </location>
</feature>
<dbReference type="SUPFAM" id="SSF57196">
    <property type="entry name" value="EGF/Laminin"/>
    <property type="match status" value="5"/>
</dbReference>
<sequence>MLEVLAGFVHLTVQVSDQPKVVLLIPHDTSDGGWHAVEATFAEAVTLALRDDSCMGTCVARAPSPFESDGSSACALQNSFLGGLPEGRAHSGDALLNVYRIPSAPSLVGCLQDVHLDSNAITAENVSSDQSLNVKAGCARKDWCESQPCRNRGRCLNLWLGHRCECYRPYRGRSCHGEYVAGRFGQDDSPGYAVFHLNKDYEEDLTLSMFVRTRRPTGLLLALGNGTYQYLRVWLEHGRLAMLTPGSPKLLVTFVLSDGNVRLVSLKIKPNKIELYESSQNLGFLSAPTWKLQRGDVLYVGGLPDRRETEVSGGFFKGCIQDMRLNNENLEFFPNPTSSAAHSAVLVNVTEGCPGDNLCEPNPCHHGGICYQLWDDFSCSCPVNTAGKACQELRWCELGPCPPGAQCLRLPRGFECIANAVFNGQSREIIFRSNGTSPESSPMSPSVSERGMPTIILHAEKEPEFLRIHIQDSRLLFQLRSGNSFYTLSLTSLQPVSDGVWYQVTISMTDPGAQASRWQMEVDGQTPPVTSAVAAGSLSFLKDDTDVYVGDRASDSTRALRGCLSTIAISGLYLSYFENVRGLMNRPQEERFLKVSGPPVETGCLQLDACRSGPCLHGGRCEDTYSSHRCTCPAGRSGPHCELHVDECLSSPCIHGNCSAPGGTAYHCRCEPGFTGVNCESEVDHCQHHQCANGATCVSDANGYSCRCPGNFTGRFCRYLRLPSTVCGNEKANLTCYNGGNCTAFQGEMKCACGPGFTGERCDKDIDECASDPCLHGGRCHDLLNGFRCVCALAFAGPRCELDDPVNRLRRGKRSVTTQDPGPSELPETGKAFSNHTGSRTQ</sequence>
<dbReference type="SMART" id="SM00181">
    <property type="entry name" value="EGF"/>
    <property type="match status" value="7"/>
</dbReference>
<dbReference type="PANTHER" id="PTHR12916:SF14">
    <property type="entry name" value="CRUMBS 1, CELL POLARITY COMPLEX COMPONENT"/>
    <property type="match status" value="1"/>
</dbReference>
<keyword evidence="3" id="KW-0677">Repeat</keyword>
<feature type="domain" description="EGF-like" evidence="9">
    <location>
        <begin position="723"/>
        <end position="763"/>
    </location>
</feature>
<evidence type="ECO:0000259" key="9">
    <source>
        <dbReference type="PROSITE" id="PS50026"/>
    </source>
</evidence>
<dbReference type="PROSITE" id="PS00022">
    <property type="entry name" value="EGF_1"/>
    <property type="match status" value="7"/>
</dbReference>
<feature type="domain" description="Laminin G" evidence="8">
    <location>
        <begin position="182"/>
        <end position="353"/>
    </location>
</feature>
<feature type="disulfide bond" evidence="6">
    <location>
        <begin position="708"/>
        <end position="717"/>
    </location>
</feature>
<accession>A0A8B9XN36</accession>
<evidence type="ECO:0000256" key="5">
    <source>
        <dbReference type="ARBA" id="ARBA00023180"/>
    </source>
</evidence>
<organism evidence="10 11">
    <name type="scientific">Bos mutus grunniens</name>
    <name type="common">Wild yak</name>
    <name type="synonym">Bos grunniens</name>
    <dbReference type="NCBI Taxonomy" id="30521"/>
    <lineage>
        <taxon>Eukaryota</taxon>
        <taxon>Metazoa</taxon>
        <taxon>Chordata</taxon>
        <taxon>Craniata</taxon>
        <taxon>Vertebrata</taxon>
        <taxon>Euteleostomi</taxon>
        <taxon>Mammalia</taxon>
        <taxon>Eutheria</taxon>
        <taxon>Laurasiatheria</taxon>
        <taxon>Artiodactyla</taxon>
        <taxon>Ruminantia</taxon>
        <taxon>Pecora</taxon>
        <taxon>Bovidae</taxon>
        <taxon>Bovinae</taxon>
        <taxon>Bos</taxon>
    </lineage>
</organism>
<evidence type="ECO:0000256" key="2">
    <source>
        <dbReference type="ARBA" id="ARBA00022729"/>
    </source>
</evidence>
<feature type="disulfide bond" evidence="6">
    <location>
        <begin position="381"/>
        <end position="390"/>
    </location>
</feature>
<dbReference type="PROSITE" id="PS01186">
    <property type="entry name" value="EGF_2"/>
    <property type="match status" value="3"/>
</dbReference>
<dbReference type="Ensembl" id="ENSBGRT00000027166.1">
    <property type="protein sequence ID" value="ENSBGRP00000023558.1"/>
    <property type="gene ID" value="ENSBGRG00000014587.1"/>
</dbReference>
<feature type="compositionally biased region" description="Polar residues" evidence="7">
    <location>
        <begin position="832"/>
        <end position="842"/>
    </location>
</feature>
<feature type="domain" description="EGF-like" evidence="9">
    <location>
        <begin position="606"/>
        <end position="642"/>
    </location>
</feature>
<dbReference type="InterPro" id="IPR018097">
    <property type="entry name" value="EGF_Ca-bd_CS"/>
</dbReference>
<dbReference type="Pfam" id="PF02210">
    <property type="entry name" value="Laminin_G_2"/>
    <property type="match status" value="3"/>
</dbReference>
<dbReference type="FunFam" id="2.60.120.200:FF:000081">
    <property type="entry name" value="Crumbs 1, cell polarity complex component"/>
    <property type="match status" value="1"/>
</dbReference>
<keyword evidence="11" id="KW-1185">Reference proteome</keyword>
<dbReference type="InterPro" id="IPR000152">
    <property type="entry name" value="EGF-type_Asp/Asn_hydroxyl_site"/>
</dbReference>
<dbReference type="PROSITE" id="PS50025">
    <property type="entry name" value="LAM_G_DOMAIN"/>
    <property type="match status" value="3"/>
</dbReference>
<dbReference type="PROSITE" id="PS50026">
    <property type="entry name" value="EGF_3"/>
    <property type="match status" value="7"/>
</dbReference>
<evidence type="ECO:0000256" key="4">
    <source>
        <dbReference type="ARBA" id="ARBA00023157"/>
    </source>
</evidence>
<dbReference type="GO" id="GO:0005509">
    <property type="term" value="F:calcium ion binding"/>
    <property type="evidence" value="ECO:0007669"/>
    <property type="project" value="InterPro"/>
</dbReference>
<evidence type="ECO:0000313" key="10">
    <source>
        <dbReference type="Ensembl" id="ENSBGRP00000023558.1"/>
    </source>
</evidence>
<keyword evidence="5" id="KW-0325">Glycoprotein</keyword>
<dbReference type="CDD" id="cd00110">
    <property type="entry name" value="LamG"/>
    <property type="match status" value="2"/>
</dbReference>
<evidence type="ECO:0000256" key="1">
    <source>
        <dbReference type="ARBA" id="ARBA00022536"/>
    </source>
</evidence>
<dbReference type="FunFam" id="2.10.25.10:FF:000348">
    <property type="entry name" value="Crumbs 1, cell polarity complex component"/>
    <property type="match status" value="1"/>
</dbReference>
<feature type="disulfide bond" evidence="6">
    <location>
        <begin position="791"/>
        <end position="800"/>
    </location>
</feature>
<feature type="disulfide bond" evidence="6">
    <location>
        <begin position="670"/>
        <end position="679"/>
    </location>
</feature>
<dbReference type="PROSITE" id="PS01187">
    <property type="entry name" value="EGF_CA"/>
    <property type="match status" value="1"/>
</dbReference>
<evidence type="ECO:0000256" key="6">
    <source>
        <dbReference type="PROSITE-ProRule" id="PRU00076"/>
    </source>
</evidence>
<evidence type="ECO:0000256" key="7">
    <source>
        <dbReference type="SAM" id="MobiDB-lite"/>
    </source>
</evidence>
<dbReference type="SMART" id="SM00179">
    <property type="entry name" value="EGF_CA"/>
    <property type="match status" value="6"/>
</dbReference>
<reference evidence="10" key="1">
    <citation type="submission" date="2019-05" db="EMBL/GenBank/DDBJ databases">
        <authorList>
            <person name="Zhang S."/>
            <person name="Liu J."/>
        </authorList>
    </citation>
    <scope>NUCLEOTIDE SEQUENCE [LARGE SCALE GENOMIC DNA]</scope>
</reference>
<proteinExistence type="predicted"/>
<evidence type="ECO:0000313" key="11">
    <source>
        <dbReference type="Proteomes" id="UP000694520"/>
    </source>
</evidence>
<feature type="domain" description="EGF-like" evidence="9">
    <location>
        <begin position="140"/>
        <end position="176"/>
    </location>
</feature>
<dbReference type="InterPro" id="IPR013320">
    <property type="entry name" value="ConA-like_dom_sf"/>
</dbReference>
<dbReference type="GO" id="GO:0005112">
    <property type="term" value="F:Notch binding"/>
    <property type="evidence" value="ECO:0007669"/>
    <property type="project" value="TreeGrafter"/>
</dbReference>
<dbReference type="InterPro" id="IPR000742">
    <property type="entry name" value="EGF"/>
</dbReference>
<dbReference type="Proteomes" id="UP000694520">
    <property type="component" value="Chromosome 14"/>
</dbReference>
<dbReference type="Pfam" id="PF12661">
    <property type="entry name" value="hEGF"/>
    <property type="match status" value="1"/>
</dbReference>
<feature type="domain" description="EGF-like" evidence="9">
    <location>
        <begin position="355"/>
        <end position="391"/>
    </location>
</feature>
<feature type="region of interest" description="Disordered" evidence="7">
    <location>
        <begin position="811"/>
        <end position="842"/>
    </location>
</feature>
<dbReference type="FunFam" id="2.10.25.10:FF:000517">
    <property type="entry name" value="Crumbs 1, cell polarity complex component"/>
    <property type="match status" value="1"/>
</dbReference>
<keyword evidence="1 6" id="KW-0245">EGF-like domain</keyword>
<dbReference type="FunFam" id="2.60.120.200:FF:000055">
    <property type="entry name" value="Crumbs cell polarity complex component 1"/>
    <property type="match status" value="1"/>
</dbReference>
<feature type="disulfide bond" evidence="6">
    <location>
        <begin position="166"/>
        <end position="175"/>
    </location>
</feature>
<keyword evidence="4 6" id="KW-1015">Disulfide bond</keyword>
<dbReference type="FunFam" id="2.10.25.10:FF:000123">
    <property type="entry name" value="Crumbs homolog 1 (Drosophila)"/>
    <property type="match status" value="1"/>
</dbReference>
<evidence type="ECO:0000259" key="8">
    <source>
        <dbReference type="PROSITE" id="PS50025"/>
    </source>
</evidence>
<evidence type="ECO:0000256" key="3">
    <source>
        <dbReference type="ARBA" id="ARBA00022737"/>
    </source>
</evidence>
<dbReference type="InterPro" id="IPR013032">
    <property type="entry name" value="EGF-like_CS"/>
</dbReference>
<dbReference type="AlphaFoldDB" id="A0A8B9XN36"/>
<dbReference type="FunFam" id="2.10.25.10:FF:000066">
    <property type="entry name" value="FAT atypical cadherin 4"/>
    <property type="match status" value="1"/>
</dbReference>
<keyword evidence="2" id="KW-0732">Signal</keyword>
<protein>
    <recommendedName>
        <fullName evidence="12">Protein crumbs homolog 1</fullName>
    </recommendedName>
</protein>
<dbReference type="GeneTree" id="ENSGT00940000155152"/>
<dbReference type="GO" id="GO:0007219">
    <property type="term" value="P:Notch signaling pathway"/>
    <property type="evidence" value="ECO:0007669"/>
    <property type="project" value="TreeGrafter"/>
</dbReference>
<dbReference type="FunFam" id="2.10.25.10:FF:000122">
    <property type="entry name" value="Protein crumbs homolog 2"/>
    <property type="match status" value="1"/>
</dbReference>
<feature type="domain" description="Laminin G" evidence="8">
    <location>
        <begin position="1"/>
        <end position="138"/>
    </location>
</feature>
<dbReference type="PROSITE" id="PS00010">
    <property type="entry name" value="ASX_HYDROXYL"/>
    <property type="match status" value="1"/>
</dbReference>
<dbReference type="PANTHER" id="PTHR12916">
    <property type="entry name" value="CYTOCHROME C OXIDASE POLYPEPTIDE VIC-2"/>
    <property type="match status" value="1"/>
</dbReference>
<dbReference type="InterPro" id="IPR001791">
    <property type="entry name" value="Laminin_G"/>
</dbReference>
<feature type="disulfide bond" evidence="6">
    <location>
        <begin position="753"/>
        <end position="762"/>
    </location>
</feature>
<dbReference type="CDD" id="cd00054">
    <property type="entry name" value="EGF_CA"/>
    <property type="match status" value="6"/>
</dbReference>